<proteinExistence type="predicted"/>
<dbReference type="SUPFAM" id="SSF49785">
    <property type="entry name" value="Galactose-binding domain-like"/>
    <property type="match status" value="1"/>
</dbReference>
<dbReference type="AlphaFoldDB" id="J9GFS8"/>
<dbReference type="NCBIfam" id="NF038128">
    <property type="entry name" value="choice_anch_J"/>
    <property type="match status" value="1"/>
</dbReference>
<evidence type="ECO:0000256" key="1">
    <source>
        <dbReference type="SAM" id="MobiDB-lite"/>
    </source>
</evidence>
<sequence length="405" mass="43916">MKKIALSLATLAVCSLSFTACEDVPAPYEVNGESGTTTGSTIINESFSQSLGGFTPLNTVGDIPWGCSYGCAQITSFVDTDGDGQKENLAAESWLISPKMNFTSVDSAYVSFEYILRYANANEIKDNYQVLVSKDYTGIPTNASWTALSFNATQGSDWDTWYESGKLQIPAEFMKQPNVTLALRYKADKKAATWEVKNLIVKQGKGDDSTDVPAGKNIIANSGFETWTNNLPEGWKSTTTASSAELAQSTDAHTGSYSLLVKCNESQNKRLSSKEYTLKAGSYKMSLFVKGEGQVRPGYTLIGEDGKILSQNGYMYGEYTATTANEWTEVTYSFKLDAQTKVNFVMMNPKSSDHAKASDKLVDDFTVTTADGGVVEEGGTTPEKPQPGGDLLNETFAKGQGKFTI</sequence>
<feature type="non-terminal residue" evidence="2">
    <location>
        <position position="405"/>
    </location>
</feature>
<dbReference type="PROSITE" id="PS51257">
    <property type="entry name" value="PROKAR_LIPOPROTEIN"/>
    <property type="match status" value="1"/>
</dbReference>
<accession>J9GFS8</accession>
<dbReference type="Gene3D" id="2.60.120.260">
    <property type="entry name" value="Galactose-binding domain-like"/>
    <property type="match status" value="1"/>
</dbReference>
<dbReference type="EMBL" id="AMCI01001222">
    <property type="protein sequence ID" value="EJX06227.1"/>
    <property type="molecule type" value="Genomic_DNA"/>
</dbReference>
<gene>
    <name evidence="2" type="ORF">EVA_05665</name>
</gene>
<organism evidence="2">
    <name type="scientific">gut metagenome</name>
    <dbReference type="NCBI Taxonomy" id="749906"/>
    <lineage>
        <taxon>unclassified sequences</taxon>
        <taxon>metagenomes</taxon>
        <taxon>organismal metagenomes</taxon>
    </lineage>
</organism>
<protein>
    <submittedName>
        <fullName evidence="2">Carbohydrate binding domain protein</fullName>
    </submittedName>
</protein>
<feature type="compositionally biased region" description="Low complexity" evidence="1">
    <location>
        <begin position="371"/>
        <end position="383"/>
    </location>
</feature>
<comment type="caution">
    <text evidence="2">The sequence shown here is derived from an EMBL/GenBank/DDBJ whole genome shotgun (WGS) entry which is preliminary data.</text>
</comment>
<dbReference type="InterPro" id="IPR008979">
    <property type="entry name" value="Galactose-bd-like_sf"/>
</dbReference>
<evidence type="ECO:0000313" key="2">
    <source>
        <dbReference type="EMBL" id="EJX06227.1"/>
    </source>
</evidence>
<reference evidence="2" key="1">
    <citation type="journal article" date="2012" name="PLoS ONE">
        <title>Gene sets for utilization of primary and secondary nutrition supplies in the distal gut of endangered iberian lynx.</title>
        <authorList>
            <person name="Alcaide M."/>
            <person name="Messina E."/>
            <person name="Richter M."/>
            <person name="Bargiela R."/>
            <person name="Peplies J."/>
            <person name="Huws S.A."/>
            <person name="Newbold C.J."/>
            <person name="Golyshin P.N."/>
            <person name="Simon M.A."/>
            <person name="Lopez G."/>
            <person name="Yakimov M.M."/>
            <person name="Ferrer M."/>
        </authorList>
    </citation>
    <scope>NUCLEOTIDE SEQUENCE</scope>
</reference>
<feature type="region of interest" description="Disordered" evidence="1">
    <location>
        <begin position="371"/>
        <end position="393"/>
    </location>
</feature>
<name>J9GFS8_9ZZZZ</name>